<accession>A0A6J1TDM2</accession>
<evidence type="ECO:0000256" key="1">
    <source>
        <dbReference type="SAM" id="MobiDB-lite"/>
    </source>
</evidence>
<dbReference type="GO" id="GO:0000228">
    <property type="term" value="C:nuclear chromosome"/>
    <property type="evidence" value="ECO:0007669"/>
    <property type="project" value="TreeGrafter"/>
</dbReference>
<dbReference type="RefSeq" id="XP_026289798.1">
    <property type="nucleotide sequence ID" value="XM_026434013.2"/>
</dbReference>
<proteinExistence type="predicted"/>
<dbReference type="Proteomes" id="UP000504606">
    <property type="component" value="Unplaced"/>
</dbReference>
<feature type="compositionally biased region" description="Basic residues" evidence="1">
    <location>
        <begin position="216"/>
        <end position="225"/>
    </location>
</feature>
<dbReference type="GeneID" id="113214581"/>
<evidence type="ECO:0000313" key="5">
    <source>
        <dbReference type="RefSeq" id="XP_026289805.1"/>
    </source>
</evidence>
<sequence length="1310" mass="144748">MPNSASNNNEDMHIITASNVHKKLFFQGWKKSVEVFSQGKGSLSHRCSSILSQLDSSHLDEAISWSSSEGEEDKSNSQLVRPTRTLASHINFSDCKRVQRRGRRHSSAQFVRSVEKRLKTEQNKSHAVSGHKIEESIIIPDSSHSVEHPINASESFDEPNWVNNLSILNKRINLSLNAASLLSSEQSIGSTQISPTDRGSQENNVRSPILVSGKAKNFKRKRNRNSKQIISLNEGDSSMQSSTGLLPGSPVFKITSRRRRSSRKTPQQSSVILEKKSDESICPNKNASCIGSKNSTVMAQMGSEIFLGTPSSPVIGKSSTKRRKAMVVDKLLSPILGSKPKSSRPYKIQKIISNSKLSCTVNSNTSLPYERPNASSNSDVNFEITSSVSTENLATAKRSLDFSVGNQNIGCNTSIIKDIAEEKSQIECKKTSSDHVSDNSDKFFSQKAGLSQADSPGFGCSQLIEEINTEQIDIDNVSKSVETPVQLQKKKKLSLSKKQVSKQSISSKCSKIIKPEEIEVKGKSYQTGHDFYSNLKQFDVFEDMCNQAPKKEEILGNRQFQPATMSTNCTLLIEEENSEPMESASLDAFSSPGYFFNEKRDSPTNLSSSSTKESETKSEDVEDANIDSYASQSPGNSQLTQFWLQIEKLPSSCVSSPMTISQTSSSPMAPVVVSGLSAETVPDDYNAPPKKGKKKLKPDGLASRLQRLLNRHRSSSRIWQFKRTKESKASYTPTVNNTRNTSMVLTVHHTWIEYSHVIIQGFVESDMSSGTVINRLNSLSDHVVLVLDPQVADKLGKIMSAKKIRVFPPWQALKLQGISLILCAYCIEVIQAEFLEFMGSLPIPEKTTTVPIKDGGYECFLGASLSDIIFPKIVERPTCIFQCTTANQSDEYDFNKGFEGPANLCTISSLVSNYVGATCDTLNLTILRTFQFRQAVSDKVSSNYPCWSLLGQDVVGEVCEVLLGSEQMNTVTSGSDSIWSLVKTGLAIGQVFSFVGFFPAQRISPFRVSNLWRVVSNICAKPCDQPVFYVLAASSAEWEIKAVESEKMFDKIQLNLTPLTKILIKDPISSPEPTRVNIVCRRLHTTYERLYVTDTETSPCITVISVNPTTFLSPVIFKSPVLIILDLEIDPTGDLRVDKYSRISSLGGDDLSFIEDFHNTKFNNSLANLSPTLPNLQKDSSPRSLAVFSGTIIGVDEDSAFMWPACGICENELLSLGDNSEKYRCEKCNDQCDNFTLRMSLQVLCSCPNLPSNSSVRLKLLQKTIEALLPPALAGEEGYDMNTVLGQKLGPLKCEITNVNDQNFTLQEFL</sequence>
<dbReference type="Gene3D" id="2.40.50.140">
    <property type="entry name" value="Nucleic acid-binding proteins"/>
    <property type="match status" value="1"/>
</dbReference>
<dbReference type="GO" id="GO:0005654">
    <property type="term" value="C:nucleoplasm"/>
    <property type="evidence" value="ECO:0007669"/>
    <property type="project" value="TreeGrafter"/>
</dbReference>
<dbReference type="InterPro" id="IPR012340">
    <property type="entry name" value="NA-bd_OB-fold"/>
</dbReference>
<dbReference type="PANTHER" id="PTHR34347:SF1">
    <property type="entry name" value="DNA REPAIR-SCAFFOLDING PROTEIN"/>
    <property type="match status" value="1"/>
</dbReference>
<dbReference type="GO" id="GO:0000724">
    <property type="term" value="P:double-strand break repair via homologous recombination"/>
    <property type="evidence" value="ECO:0007669"/>
    <property type="project" value="TreeGrafter"/>
</dbReference>
<dbReference type="KEGG" id="foc:113214581"/>
<dbReference type="OrthoDB" id="8196987at2759"/>
<feature type="compositionally biased region" description="Basic and acidic residues" evidence="1">
    <location>
        <begin position="113"/>
        <end position="124"/>
    </location>
</feature>
<dbReference type="InterPro" id="IPR028032">
    <property type="entry name" value="DUF4503"/>
</dbReference>
<feature type="region of interest" description="Disordered" evidence="1">
    <location>
        <begin position="600"/>
        <end position="635"/>
    </location>
</feature>
<evidence type="ECO:0000259" key="2">
    <source>
        <dbReference type="Pfam" id="PF14951"/>
    </source>
</evidence>
<dbReference type="PANTHER" id="PTHR34347">
    <property type="entry name" value="DNA REPAIR-SCAFFOLDING PROTEIN SPIDR"/>
    <property type="match status" value="1"/>
</dbReference>
<reference evidence="4 5" key="1">
    <citation type="submission" date="2025-04" db="UniProtKB">
        <authorList>
            <consortium name="RefSeq"/>
        </authorList>
    </citation>
    <scope>IDENTIFICATION</scope>
    <source>
        <tissue evidence="4 5">Whole organism</tissue>
    </source>
</reference>
<organism evidence="3 5">
    <name type="scientific">Frankliniella occidentalis</name>
    <name type="common">Western flower thrips</name>
    <name type="synonym">Euthrips occidentalis</name>
    <dbReference type="NCBI Taxonomy" id="133901"/>
    <lineage>
        <taxon>Eukaryota</taxon>
        <taxon>Metazoa</taxon>
        <taxon>Ecdysozoa</taxon>
        <taxon>Arthropoda</taxon>
        <taxon>Hexapoda</taxon>
        <taxon>Insecta</taxon>
        <taxon>Pterygota</taxon>
        <taxon>Neoptera</taxon>
        <taxon>Paraneoptera</taxon>
        <taxon>Thysanoptera</taxon>
        <taxon>Terebrantia</taxon>
        <taxon>Thripoidea</taxon>
        <taxon>Thripidae</taxon>
        <taxon>Frankliniella</taxon>
    </lineage>
</organism>
<feature type="compositionally biased region" description="Polar residues" evidence="1">
    <location>
        <begin position="228"/>
        <end position="244"/>
    </location>
</feature>
<name>A0A6J1TDM2_FRAOC</name>
<dbReference type="SUPFAM" id="SSF50249">
    <property type="entry name" value="Nucleic acid-binding proteins"/>
    <property type="match status" value="1"/>
</dbReference>
<feature type="region of interest" description="Disordered" evidence="1">
    <location>
        <begin position="97"/>
        <end position="130"/>
    </location>
</feature>
<keyword evidence="3" id="KW-1185">Reference proteome</keyword>
<feature type="region of interest" description="Disordered" evidence="1">
    <location>
        <begin position="189"/>
        <end position="277"/>
    </location>
</feature>
<feature type="domain" description="DUF4503" evidence="2">
    <location>
        <begin position="1173"/>
        <end position="1302"/>
    </location>
</feature>
<dbReference type="RefSeq" id="XP_026289805.1">
    <property type="nucleotide sequence ID" value="XM_026434020.2"/>
</dbReference>
<evidence type="ECO:0000313" key="3">
    <source>
        <dbReference type="Proteomes" id="UP000504606"/>
    </source>
</evidence>
<dbReference type="GO" id="GO:0070202">
    <property type="term" value="P:regulation of establishment of protein localization to chromosome"/>
    <property type="evidence" value="ECO:0007669"/>
    <property type="project" value="TreeGrafter"/>
</dbReference>
<evidence type="ECO:0000313" key="4">
    <source>
        <dbReference type="RefSeq" id="XP_026289798.1"/>
    </source>
</evidence>
<feature type="compositionally biased region" description="Polar residues" evidence="1">
    <location>
        <begin position="189"/>
        <end position="206"/>
    </location>
</feature>
<protein>
    <submittedName>
        <fullName evidence="4 5">Uncharacterized protein LOC113214581 isoform X1</fullName>
    </submittedName>
</protein>
<dbReference type="Pfam" id="PF14951">
    <property type="entry name" value="DUF4503"/>
    <property type="match status" value="1"/>
</dbReference>
<dbReference type="InterPro" id="IPR053054">
    <property type="entry name" value="DNA_repair-scaffolding"/>
</dbReference>
<gene>
    <name evidence="4 5" type="primary">LOC113214581</name>
</gene>